<proteinExistence type="predicted"/>
<dbReference type="GO" id="GO:0005783">
    <property type="term" value="C:endoplasmic reticulum"/>
    <property type="evidence" value="ECO:0007669"/>
    <property type="project" value="TreeGrafter"/>
</dbReference>
<dbReference type="PANTHER" id="PTHR10869">
    <property type="entry name" value="PROLYL 4-HYDROXYLASE ALPHA SUBUNIT"/>
    <property type="match status" value="1"/>
</dbReference>
<dbReference type="EMBL" id="JAULSN010000005">
    <property type="protein sequence ID" value="KAK3370890.1"/>
    <property type="molecule type" value="Genomic_DNA"/>
</dbReference>
<dbReference type="GO" id="GO:0004656">
    <property type="term" value="F:procollagen-proline 4-dioxygenase activity"/>
    <property type="evidence" value="ECO:0007669"/>
    <property type="project" value="TreeGrafter"/>
</dbReference>
<feature type="compositionally biased region" description="Low complexity" evidence="6">
    <location>
        <begin position="123"/>
        <end position="134"/>
    </location>
</feature>
<gene>
    <name evidence="8" type="ORF">B0T24DRAFT_594764</name>
</gene>
<accession>A0AAE0N5D5</accession>
<evidence type="ECO:0000313" key="8">
    <source>
        <dbReference type="EMBL" id="KAK3370890.1"/>
    </source>
</evidence>
<dbReference type="InterPro" id="IPR045054">
    <property type="entry name" value="P4HA-like"/>
</dbReference>
<dbReference type="Gene3D" id="2.60.120.620">
    <property type="entry name" value="q2cbj1_9rhob like domain"/>
    <property type="match status" value="1"/>
</dbReference>
<evidence type="ECO:0000256" key="2">
    <source>
        <dbReference type="ARBA" id="ARBA00022723"/>
    </source>
</evidence>
<evidence type="ECO:0000256" key="4">
    <source>
        <dbReference type="ARBA" id="ARBA00023002"/>
    </source>
</evidence>
<name>A0AAE0N5D5_9PEZI</name>
<dbReference type="InterPro" id="IPR006620">
    <property type="entry name" value="Pro_4_hyd_alph"/>
</dbReference>
<keyword evidence="4" id="KW-0560">Oxidoreductase</keyword>
<protein>
    <recommendedName>
        <fullName evidence="7">Prolyl 4-hydroxylase alpha subunit domain-containing protein</fullName>
    </recommendedName>
</protein>
<sequence>MAGPLQILAMTVAVAAGAYLGPLALAYLVQSYSSSAAFAATAARLHDLAAPFLHPLLLFPSATPLIDHNNTSPPTAACPAHNYTTQLVSLDPLVIYIRSFVSAAESAALIAAGEPLLQPSPITGTGSQDSTGTSARTSWSAPLPPSADVVRCVLARGAAFLGTLLADGRDDMGTAQLVRYTAGQKYDVHADWFARPRVLAEDAAAGRRRMYNRAATLFVVLQADGVPAGSGETWFPRVRPIHGRASAPGAGDGEGGREWYEHVEGGLAFRPVPGNAVCWVNLFPHNGSGDARTVHAGLPIAGGVKTAMNIWPRTFFGPDA</sequence>
<feature type="domain" description="Prolyl 4-hydroxylase alpha subunit" evidence="7">
    <location>
        <begin position="92"/>
        <end position="313"/>
    </location>
</feature>
<dbReference type="PANTHER" id="PTHR10869:SF242">
    <property type="entry name" value="PROLYL 4-HYDROXYLASE ALPHA SUBUNIT DOMAIN-CONTAINING PROTEIN"/>
    <property type="match status" value="1"/>
</dbReference>
<evidence type="ECO:0000256" key="1">
    <source>
        <dbReference type="ARBA" id="ARBA00001961"/>
    </source>
</evidence>
<feature type="region of interest" description="Disordered" evidence="6">
    <location>
        <begin position="120"/>
        <end position="140"/>
    </location>
</feature>
<dbReference type="SMART" id="SM00702">
    <property type="entry name" value="P4Hc"/>
    <property type="match status" value="1"/>
</dbReference>
<dbReference type="GO" id="GO:0031418">
    <property type="term" value="F:L-ascorbic acid binding"/>
    <property type="evidence" value="ECO:0007669"/>
    <property type="project" value="InterPro"/>
</dbReference>
<evidence type="ECO:0000256" key="6">
    <source>
        <dbReference type="SAM" id="MobiDB-lite"/>
    </source>
</evidence>
<keyword evidence="9" id="KW-1185">Reference proteome</keyword>
<comment type="caution">
    <text evidence="8">The sequence shown here is derived from an EMBL/GenBank/DDBJ whole genome shotgun (WGS) entry which is preliminary data.</text>
</comment>
<organism evidence="8 9">
    <name type="scientific">Lasiosphaeria ovina</name>
    <dbReference type="NCBI Taxonomy" id="92902"/>
    <lineage>
        <taxon>Eukaryota</taxon>
        <taxon>Fungi</taxon>
        <taxon>Dikarya</taxon>
        <taxon>Ascomycota</taxon>
        <taxon>Pezizomycotina</taxon>
        <taxon>Sordariomycetes</taxon>
        <taxon>Sordariomycetidae</taxon>
        <taxon>Sordariales</taxon>
        <taxon>Lasiosphaeriaceae</taxon>
        <taxon>Lasiosphaeria</taxon>
    </lineage>
</organism>
<evidence type="ECO:0000256" key="3">
    <source>
        <dbReference type="ARBA" id="ARBA00022964"/>
    </source>
</evidence>
<keyword evidence="3" id="KW-0223">Dioxygenase</keyword>
<reference evidence="8" key="1">
    <citation type="journal article" date="2023" name="Mol. Phylogenet. Evol.">
        <title>Genome-scale phylogeny and comparative genomics of the fungal order Sordariales.</title>
        <authorList>
            <person name="Hensen N."/>
            <person name="Bonometti L."/>
            <person name="Westerberg I."/>
            <person name="Brannstrom I.O."/>
            <person name="Guillou S."/>
            <person name="Cros-Aarteil S."/>
            <person name="Calhoun S."/>
            <person name="Haridas S."/>
            <person name="Kuo A."/>
            <person name="Mondo S."/>
            <person name="Pangilinan J."/>
            <person name="Riley R."/>
            <person name="LaButti K."/>
            <person name="Andreopoulos B."/>
            <person name="Lipzen A."/>
            <person name="Chen C."/>
            <person name="Yan M."/>
            <person name="Daum C."/>
            <person name="Ng V."/>
            <person name="Clum A."/>
            <person name="Steindorff A."/>
            <person name="Ohm R.A."/>
            <person name="Martin F."/>
            <person name="Silar P."/>
            <person name="Natvig D.O."/>
            <person name="Lalanne C."/>
            <person name="Gautier V."/>
            <person name="Ament-Velasquez S.L."/>
            <person name="Kruys A."/>
            <person name="Hutchinson M.I."/>
            <person name="Powell A.J."/>
            <person name="Barry K."/>
            <person name="Miller A.N."/>
            <person name="Grigoriev I.V."/>
            <person name="Debuchy R."/>
            <person name="Gladieux P."/>
            <person name="Hiltunen Thoren M."/>
            <person name="Johannesson H."/>
        </authorList>
    </citation>
    <scope>NUCLEOTIDE SEQUENCE</scope>
    <source>
        <strain evidence="8">CBS 958.72</strain>
    </source>
</reference>
<dbReference type="Proteomes" id="UP001287356">
    <property type="component" value="Unassembled WGS sequence"/>
</dbReference>
<comment type="cofactor">
    <cofactor evidence="1">
        <name>L-ascorbate</name>
        <dbReference type="ChEBI" id="CHEBI:38290"/>
    </cofactor>
</comment>
<keyword evidence="5" id="KW-0408">Iron</keyword>
<reference evidence="8" key="2">
    <citation type="submission" date="2023-06" db="EMBL/GenBank/DDBJ databases">
        <authorList>
            <consortium name="Lawrence Berkeley National Laboratory"/>
            <person name="Haridas S."/>
            <person name="Hensen N."/>
            <person name="Bonometti L."/>
            <person name="Westerberg I."/>
            <person name="Brannstrom I.O."/>
            <person name="Guillou S."/>
            <person name="Cros-Aarteil S."/>
            <person name="Calhoun S."/>
            <person name="Kuo A."/>
            <person name="Mondo S."/>
            <person name="Pangilinan J."/>
            <person name="Riley R."/>
            <person name="Labutti K."/>
            <person name="Andreopoulos B."/>
            <person name="Lipzen A."/>
            <person name="Chen C."/>
            <person name="Yanf M."/>
            <person name="Daum C."/>
            <person name="Ng V."/>
            <person name="Clum A."/>
            <person name="Steindorff A."/>
            <person name="Ohm R."/>
            <person name="Martin F."/>
            <person name="Silar P."/>
            <person name="Natvig D."/>
            <person name="Lalanne C."/>
            <person name="Gautier V."/>
            <person name="Ament-Velasquez S.L."/>
            <person name="Kruys A."/>
            <person name="Hutchinson M.I."/>
            <person name="Powell A.J."/>
            <person name="Barry K."/>
            <person name="Miller A.N."/>
            <person name="Grigoriev I.V."/>
            <person name="Debuchy R."/>
            <person name="Gladieux P."/>
            <person name="Thoren M.H."/>
            <person name="Johannesson H."/>
        </authorList>
    </citation>
    <scope>NUCLEOTIDE SEQUENCE</scope>
    <source>
        <strain evidence="8">CBS 958.72</strain>
    </source>
</reference>
<evidence type="ECO:0000313" key="9">
    <source>
        <dbReference type="Proteomes" id="UP001287356"/>
    </source>
</evidence>
<dbReference type="AlphaFoldDB" id="A0AAE0N5D5"/>
<dbReference type="GO" id="GO:0005506">
    <property type="term" value="F:iron ion binding"/>
    <property type="evidence" value="ECO:0007669"/>
    <property type="project" value="InterPro"/>
</dbReference>
<evidence type="ECO:0000259" key="7">
    <source>
        <dbReference type="SMART" id="SM00702"/>
    </source>
</evidence>
<keyword evidence="2" id="KW-0479">Metal-binding</keyword>
<evidence type="ECO:0000256" key="5">
    <source>
        <dbReference type="ARBA" id="ARBA00023004"/>
    </source>
</evidence>